<dbReference type="GO" id="GO:0006206">
    <property type="term" value="P:pyrimidine nucleobase metabolic process"/>
    <property type="evidence" value="ECO:0007669"/>
    <property type="project" value="TreeGrafter"/>
</dbReference>
<evidence type="ECO:0000256" key="1">
    <source>
        <dbReference type="SAM" id="SignalP"/>
    </source>
</evidence>
<comment type="caution">
    <text evidence="2">The sequence shown here is derived from an EMBL/GenBank/DDBJ whole genome shotgun (WGS) entry which is preliminary data.</text>
</comment>
<accession>A0A9P1FXF6</accession>
<dbReference type="EMBL" id="CAMXCT010001403">
    <property type="protein sequence ID" value="CAI3989782.1"/>
    <property type="molecule type" value="Genomic_DNA"/>
</dbReference>
<feature type="signal peptide" evidence="1">
    <location>
        <begin position="1"/>
        <end position="19"/>
    </location>
</feature>
<dbReference type="EMBL" id="CAMXCT030001403">
    <property type="protein sequence ID" value="CAL4777094.1"/>
    <property type="molecule type" value="Genomic_DNA"/>
</dbReference>
<dbReference type="GO" id="GO:0009166">
    <property type="term" value="P:nucleotide catabolic process"/>
    <property type="evidence" value="ECO:0007669"/>
    <property type="project" value="TreeGrafter"/>
</dbReference>
<evidence type="ECO:0000313" key="4">
    <source>
        <dbReference type="Proteomes" id="UP001152797"/>
    </source>
</evidence>
<dbReference type="EMBL" id="CAMXCT020001403">
    <property type="protein sequence ID" value="CAL1143157.1"/>
    <property type="molecule type" value="Genomic_DNA"/>
</dbReference>
<evidence type="ECO:0000313" key="2">
    <source>
        <dbReference type="EMBL" id="CAI3989782.1"/>
    </source>
</evidence>
<dbReference type="PANTHER" id="PTHR47438">
    <property type="entry name" value="PHOSPHATE METABOLISM PROTEIN 8-RELATED"/>
    <property type="match status" value="1"/>
</dbReference>
<organism evidence="2">
    <name type="scientific">Cladocopium goreaui</name>
    <dbReference type="NCBI Taxonomy" id="2562237"/>
    <lineage>
        <taxon>Eukaryota</taxon>
        <taxon>Sar</taxon>
        <taxon>Alveolata</taxon>
        <taxon>Dinophyceae</taxon>
        <taxon>Suessiales</taxon>
        <taxon>Symbiodiniaceae</taxon>
        <taxon>Cladocopium</taxon>
    </lineage>
</organism>
<dbReference type="Proteomes" id="UP001152797">
    <property type="component" value="Unassembled WGS sequence"/>
</dbReference>
<dbReference type="InterPro" id="IPR052791">
    <property type="entry name" value="SSM1_domain"/>
</dbReference>
<evidence type="ECO:0000313" key="3">
    <source>
        <dbReference type="EMBL" id="CAL4777094.1"/>
    </source>
</evidence>
<protein>
    <submittedName>
        <fullName evidence="3">Pyrimidine 5'-nucleotidase</fullName>
    </submittedName>
</protein>
<dbReference type="OrthoDB" id="10258759at2759"/>
<name>A0A9P1FXF6_9DINO</name>
<dbReference type="Gene3D" id="3.40.50.1000">
    <property type="entry name" value="HAD superfamily/HAD-like"/>
    <property type="match status" value="1"/>
</dbReference>
<dbReference type="InterPro" id="IPR006439">
    <property type="entry name" value="HAD-SF_hydro_IA"/>
</dbReference>
<sequence>MRHRVGALQCLRILMCVGAGRYFGLQGLPFAIPIAQKRLPKDTAWEDDVVLFLDCDDCLYQNNWTTAEKLTDSIAAYTARLGVSKEEAFALYEEHGTALKGLLAEGILDENGAEVYLQDVHAIDLSDITPDPQLARLVGRLRKRPWIFTASTEEHVRRCIRRLKLSSKDLAGIIDTRLCRLETKHHPSSFNVAMQRAGVARPEHCLLCDDSLKNIRAAKRMGWRAVLVGYLSRGDGSPVQCEEADFHIGNSEMKGLRWSGL</sequence>
<dbReference type="InterPro" id="IPR023214">
    <property type="entry name" value="HAD_sf"/>
</dbReference>
<feature type="chain" id="PRO_5043272303" evidence="1">
    <location>
        <begin position="20"/>
        <end position="261"/>
    </location>
</feature>
<keyword evidence="1" id="KW-0732">Signal</keyword>
<gene>
    <name evidence="2" type="ORF">C1SCF055_LOCUS16828</name>
</gene>
<reference evidence="3 4" key="2">
    <citation type="submission" date="2024-05" db="EMBL/GenBank/DDBJ databases">
        <authorList>
            <person name="Chen Y."/>
            <person name="Shah S."/>
            <person name="Dougan E. K."/>
            <person name="Thang M."/>
            <person name="Chan C."/>
        </authorList>
    </citation>
    <scope>NUCLEOTIDE SEQUENCE [LARGE SCALE GENOMIC DNA]</scope>
</reference>
<dbReference type="InterPro" id="IPR036412">
    <property type="entry name" value="HAD-like_sf"/>
</dbReference>
<dbReference type="Gene3D" id="1.10.150.450">
    <property type="match status" value="1"/>
</dbReference>
<dbReference type="AlphaFoldDB" id="A0A9P1FXF6"/>
<keyword evidence="4" id="KW-1185">Reference proteome</keyword>
<dbReference type="SUPFAM" id="SSF56784">
    <property type="entry name" value="HAD-like"/>
    <property type="match status" value="1"/>
</dbReference>
<dbReference type="PANTHER" id="PTHR47438:SF1">
    <property type="entry name" value="PHOSPHATE METABOLISM PROTEIN 8-RELATED"/>
    <property type="match status" value="1"/>
</dbReference>
<dbReference type="NCBIfam" id="TIGR01509">
    <property type="entry name" value="HAD-SF-IA-v3"/>
    <property type="match status" value="1"/>
</dbReference>
<reference evidence="2" key="1">
    <citation type="submission" date="2022-10" db="EMBL/GenBank/DDBJ databases">
        <authorList>
            <person name="Chen Y."/>
            <person name="Dougan E. K."/>
            <person name="Chan C."/>
            <person name="Rhodes N."/>
            <person name="Thang M."/>
        </authorList>
    </citation>
    <scope>NUCLEOTIDE SEQUENCE</scope>
</reference>
<dbReference type="GO" id="GO:0008252">
    <property type="term" value="F:nucleotidase activity"/>
    <property type="evidence" value="ECO:0007669"/>
    <property type="project" value="TreeGrafter"/>
</dbReference>
<dbReference type="Pfam" id="PF00702">
    <property type="entry name" value="Hydrolase"/>
    <property type="match status" value="1"/>
</dbReference>
<proteinExistence type="predicted"/>